<name>A0A8E2AN03_9APHY</name>
<feature type="transmembrane region" description="Helical" evidence="1">
    <location>
        <begin position="98"/>
        <end position="118"/>
    </location>
</feature>
<organism evidence="2 3">
    <name type="scientific">Obba rivulosa</name>
    <dbReference type="NCBI Taxonomy" id="1052685"/>
    <lineage>
        <taxon>Eukaryota</taxon>
        <taxon>Fungi</taxon>
        <taxon>Dikarya</taxon>
        <taxon>Basidiomycota</taxon>
        <taxon>Agaricomycotina</taxon>
        <taxon>Agaricomycetes</taxon>
        <taxon>Polyporales</taxon>
        <taxon>Gelatoporiaceae</taxon>
        <taxon>Obba</taxon>
    </lineage>
</organism>
<keyword evidence="3" id="KW-1185">Reference proteome</keyword>
<dbReference type="AlphaFoldDB" id="A0A8E2AN03"/>
<evidence type="ECO:0000313" key="2">
    <source>
        <dbReference type="EMBL" id="OCH87678.1"/>
    </source>
</evidence>
<accession>A0A8E2AN03</accession>
<keyword evidence="1" id="KW-1133">Transmembrane helix</keyword>
<keyword evidence="1" id="KW-0812">Transmembrane</keyword>
<feature type="transmembrane region" description="Helical" evidence="1">
    <location>
        <begin position="138"/>
        <end position="156"/>
    </location>
</feature>
<protein>
    <submittedName>
        <fullName evidence="2">Uncharacterized protein</fullName>
    </submittedName>
</protein>
<dbReference type="Proteomes" id="UP000250043">
    <property type="component" value="Unassembled WGS sequence"/>
</dbReference>
<keyword evidence="1" id="KW-0472">Membrane</keyword>
<gene>
    <name evidence="2" type="ORF">OBBRIDRAFT_137935</name>
</gene>
<evidence type="ECO:0000256" key="1">
    <source>
        <dbReference type="SAM" id="Phobius"/>
    </source>
</evidence>
<evidence type="ECO:0000313" key="3">
    <source>
        <dbReference type="Proteomes" id="UP000250043"/>
    </source>
</evidence>
<dbReference type="EMBL" id="KV722477">
    <property type="protein sequence ID" value="OCH87678.1"/>
    <property type="molecule type" value="Genomic_DNA"/>
</dbReference>
<reference evidence="2 3" key="1">
    <citation type="submission" date="2016-07" db="EMBL/GenBank/DDBJ databases">
        <title>Draft genome of the white-rot fungus Obba rivulosa 3A-2.</title>
        <authorList>
            <consortium name="DOE Joint Genome Institute"/>
            <person name="Miettinen O."/>
            <person name="Riley R."/>
            <person name="Acob R."/>
            <person name="Barry K."/>
            <person name="Cullen D."/>
            <person name="De Vries R."/>
            <person name="Hainaut M."/>
            <person name="Hatakka A."/>
            <person name="Henrissat B."/>
            <person name="Hilden K."/>
            <person name="Kuo R."/>
            <person name="Labutti K."/>
            <person name="Lipzen A."/>
            <person name="Makela M.R."/>
            <person name="Sandor L."/>
            <person name="Spatafora J.W."/>
            <person name="Grigoriev I.V."/>
            <person name="Hibbett D.S."/>
        </authorList>
    </citation>
    <scope>NUCLEOTIDE SEQUENCE [LARGE SCALE GENOMIC DNA]</scope>
    <source>
        <strain evidence="2 3">3A-2</strain>
    </source>
</reference>
<sequence>MGIIWGAHPEGARVQRCAQSGAERHRDHAECCSHLSLTGGSMSHKVLALHCPPHQLFTLLIISSTELSSWHSRMGSQYGNYTVDDITDILRSQQDRDYSTTAVAALILYECMFVAPAAVKLFWRAPPNVVSVLFSVNWWAMLTWALVNLPITLLPLNTLPMHGLKYCRPSTGCPSAHSVGIILHN</sequence>
<proteinExistence type="predicted"/>